<dbReference type="Pfam" id="PF00126">
    <property type="entry name" value="HTH_1"/>
    <property type="match status" value="2"/>
</dbReference>
<evidence type="ECO:0000256" key="2">
    <source>
        <dbReference type="ARBA" id="ARBA00023015"/>
    </source>
</evidence>
<evidence type="ECO:0000313" key="6">
    <source>
        <dbReference type="EMBL" id="CUH67827.1"/>
    </source>
</evidence>
<accession>A0A0P1FJ93</accession>
<dbReference type="GO" id="GO:0000976">
    <property type="term" value="F:transcription cis-regulatory region binding"/>
    <property type="evidence" value="ECO:0007669"/>
    <property type="project" value="TreeGrafter"/>
</dbReference>
<comment type="similarity">
    <text evidence="1">Belongs to the LysR transcriptional regulatory family.</text>
</comment>
<evidence type="ECO:0000259" key="5">
    <source>
        <dbReference type="PROSITE" id="PS50931"/>
    </source>
</evidence>
<dbReference type="GO" id="GO:0003700">
    <property type="term" value="F:DNA-binding transcription factor activity"/>
    <property type="evidence" value="ECO:0007669"/>
    <property type="project" value="InterPro"/>
</dbReference>
<feature type="domain" description="HTH lysR-type" evidence="5">
    <location>
        <begin position="103"/>
        <end position="160"/>
    </location>
</feature>
<evidence type="ECO:0000256" key="3">
    <source>
        <dbReference type="ARBA" id="ARBA00023125"/>
    </source>
</evidence>
<keyword evidence="7" id="KW-1185">Reference proteome</keyword>
<dbReference type="EMBL" id="CYSA01000026">
    <property type="protein sequence ID" value="CUH67827.1"/>
    <property type="molecule type" value="Genomic_DNA"/>
</dbReference>
<dbReference type="InterPro" id="IPR036390">
    <property type="entry name" value="WH_DNA-bd_sf"/>
</dbReference>
<evidence type="ECO:0000256" key="4">
    <source>
        <dbReference type="ARBA" id="ARBA00023163"/>
    </source>
</evidence>
<dbReference type="SUPFAM" id="SSF46785">
    <property type="entry name" value="Winged helix' DNA-binding domain"/>
    <property type="match status" value="2"/>
</dbReference>
<gene>
    <name evidence="6" type="primary">gltC</name>
    <name evidence="6" type="ORF">TG4357_03238</name>
</gene>
<feature type="domain" description="HTH lysR-type" evidence="5">
    <location>
        <begin position="6"/>
        <end position="63"/>
    </location>
</feature>
<keyword evidence="2" id="KW-0805">Transcription regulation</keyword>
<dbReference type="Pfam" id="PF03466">
    <property type="entry name" value="LysR_substrate"/>
    <property type="match status" value="1"/>
</dbReference>
<evidence type="ECO:0000313" key="7">
    <source>
        <dbReference type="Proteomes" id="UP000051587"/>
    </source>
</evidence>
<dbReference type="Gene3D" id="3.40.190.10">
    <property type="entry name" value="Periplasmic binding protein-like II"/>
    <property type="match status" value="2"/>
</dbReference>
<reference evidence="6 7" key="1">
    <citation type="submission" date="2015-09" db="EMBL/GenBank/DDBJ databases">
        <authorList>
            <consortium name="Swine Surveillance"/>
        </authorList>
    </citation>
    <scope>NUCLEOTIDE SEQUENCE [LARGE SCALE GENOMIC DNA]</scope>
    <source>
        <strain evidence="6 7">CECT 4357</strain>
    </source>
</reference>
<keyword evidence="3" id="KW-0238">DNA-binding</keyword>
<protein>
    <submittedName>
        <fullName evidence="6">HTH-type transcriptional regulator GltC</fullName>
    </submittedName>
</protein>
<proteinExistence type="inferred from homology"/>
<dbReference type="InterPro" id="IPR000847">
    <property type="entry name" value="LysR_HTH_N"/>
</dbReference>
<dbReference type="Gene3D" id="1.10.10.10">
    <property type="entry name" value="Winged helix-like DNA-binding domain superfamily/Winged helix DNA-binding domain"/>
    <property type="match status" value="2"/>
</dbReference>
<dbReference type="PANTHER" id="PTHR30126">
    <property type="entry name" value="HTH-TYPE TRANSCRIPTIONAL REGULATOR"/>
    <property type="match status" value="1"/>
</dbReference>
<name>A0A0P1FJ93_THAGE</name>
<dbReference type="PRINTS" id="PR00039">
    <property type="entry name" value="HTHLYSR"/>
</dbReference>
<dbReference type="PANTHER" id="PTHR30126:SF98">
    <property type="entry name" value="HTH-TYPE TRANSCRIPTIONAL ACTIVATOR BAUR"/>
    <property type="match status" value="1"/>
</dbReference>
<dbReference type="PROSITE" id="PS50931">
    <property type="entry name" value="HTH_LYSR"/>
    <property type="match status" value="2"/>
</dbReference>
<dbReference type="RefSeq" id="WP_058263904.1">
    <property type="nucleotide sequence ID" value="NZ_CP051181.1"/>
</dbReference>
<dbReference type="InterPro" id="IPR036388">
    <property type="entry name" value="WH-like_DNA-bd_sf"/>
</dbReference>
<evidence type="ECO:0000256" key="1">
    <source>
        <dbReference type="ARBA" id="ARBA00009437"/>
    </source>
</evidence>
<keyword evidence="4" id="KW-0804">Transcription</keyword>
<sequence length="408" mass="45950">MQVTLPNVRHLQAVHEVAMCHRINEAAKRVHLSQPAVTQAVAKLERAVNEPLFDRRPEGMFTTEAGKLFLYRVDRALDLLKEGERQARRKAPQPGRRDFHRLTTSTQLRALTAVAQTENFSHAARQLGVSQPAVHRAAKDLERLSGMTFFEPVRRGVQLTPSAESFAYYVRLAAAEMRQGEYEISAFQGRDSTRIVVGSLPLSRPTILPAAMDRLLRATEGRVQLHCVDAPYETLLRDLRFGDVDFILGALRDPLPAEDVVQEPLFQDRLYVVAGKDHPLTKRSDLQLEDTLAFPWIAPPKPTPSGSYLFESLKIPQLPNTPVRIVASSLALVRGLMLRGDYLTVMSRRQLEVEMEIGMMVTLPIDLKDSTRSIGLTYRAGWEPTPTQTRFMDLIRQEGRQMGPISDL</sequence>
<dbReference type="OrthoDB" id="9803030at2"/>
<dbReference type="SUPFAM" id="SSF53850">
    <property type="entry name" value="Periplasmic binding protein-like II"/>
    <property type="match status" value="1"/>
</dbReference>
<dbReference type="STRING" id="53501.SAMN04488043_10122"/>
<organism evidence="6 7">
    <name type="scientific">Thalassovita gelatinovora</name>
    <name type="common">Thalassobius gelatinovorus</name>
    <dbReference type="NCBI Taxonomy" id="53501"/>
    <lineage>
        <taxon>Bacteria</taxon>
        <taxon>Pseudomonadati</taxon>
        <taxon>Pseudomonadota</taxon>
        <taxon>Alphaproteobacteria</taxon>
        <taxon>Rhodobacterales</taxon>
        <taxon>Roseobacteraceae</taxon>
        <taxon>Thalassovita</taxon>
    </lineage>
</organism>
<dbReference type="Proteomes" id="UP000051587">
    <property type="component" value="Unassembled WGS sequence"/>
</dbReference>
<dbReference type="InterPro" id="IPR005119">
    <property type="entry name" value="LysR_subst-bd"/>
</dbReference>
<dbReference type="AlphaFoldDB" id="A0A0P1FJ93"/>